<dbReference type="Pfam" id="PF04511">
    <property type="entry name" value="DER1"/>
    <property type="match status" value="1"/>
</dbReference>
<reference evidence="8 9" key="1">
    <citation type="submission" date="2023-08" db="EMBL/GenBank/DDBJ databases">
        <title>Annotated Genome Sequence of Vanrija albida AlHP1.</title>
        <authorList>
            <person name="Herzog R."/>
        </authorList>
    </citation>
    <scope>NUCLEOTIDE SEQUENCE [LARGE SCALE GENOMIC DNA]</scope>
    <source>
        <strain evidence="8 9">AlHP1</strain>
    </source>
</reference>
<organism evidence="8 9">
    <name type="scientific">Vanrija albida</name>
    <dbReference type="NCBI Taxonomy" id="181172"/>
    <lineage>
        <taxon>Eukaryota</taxon>
        <taxon>Fungi</taxon>
        <taxon>Dikarya</taxon>
        <taxon>Basidiomycota</taxon>
        <taxon>Agaricomycotina</taxon>
        <taxon>Tremellomycetes</taxon>
        <taxon>Trichosporonales</taxon>
        <taxon>Trichosporonaceae</taxon>
        <taxon>Vanrija</taxon>
    </lineage>
</organism>
<dbReference type="EMBL" id="JBBXJM010000001">
    <property type="protein sequence ID" value="KAL1413266.1"/>
    <property type="molecule type" value="Genomic_DNA"/>
</dbReference>
<keyword evidence="6 7" id="KW-0472">Membrane</keyword>
<keyword evidence="4 7" id="KW-0256">Endoplasmic reticulum</keyword>
<feature type="transmembrane region" description="Helical" evidence="7">
    <location>
        <begin position="93"/>
        <end position="118"/>
    </location>
</feature>
<feature type="transmembrane region" description="Helical" evidence="7">
    <location>
        <begin position="53"/>
        <end position="73"/>
    </location>
</feature>
<proteinExistence type="inferred from homology"/>
<gene>
    <name evidence="8" type="ORF">Q8F55_001021</name>
</gene>
<keyword evidence="5 7" id="KW-1133">Transmembrane helix</keyword>
<comment type="function">
    <text evidence="7">May be involved in the degradation of misfolded endoplasmic reticulum (ER) luminal proteins.</text>
</comment>
<evidence type="ECO:0000256" key="3">
    <source>
        <dbReference type="ARBA" id="ARBA00022692"/>
    </source>
</evidence>
<comment type="caution">
    <text evidence="8">The sequence shown here is derived from an EMBL/GenBank/DDBJ whole genome shotgun (WGS) entry which is preliminary data.</text>
</comment>
<evidence type="ECO:0000256" key="6">
    <source>
        <dbReference type="ARBA" id="ARBA00023136"/>
    </source>
</evidence>
<name>A0ABR3QFZ3_9TREE</name>
<evidence type="ECO:0000313" key="8">
    <source>
        <dbReference type="EMBL" id="KAL1413266.1"/>
    </source>
</evidence>
<sequence>MADIASFEFPPVTAALVGATVAVTSGVLTKVVPFGSITLIWPRVYGNYQIWRPVTAFFFGYGKSGMDFLFNLMNLYQTSLALEKKSMFDRPAYIWMLLMLWISILVLNAATLNSSILFHSLRSALVYIWCREFPVTRMSIFGLVSVPTRLYPLVMLGLDFILVGTNIFLAGLLGVIVGHFWWFISTYLPLHAPARLRRPNALAAPRWFRRLFVARSGPTTRFSSGITATDYRANSTSNSSAAEAVRHRWGSGQRLGEE</sequence>
<dbReference type="Proteomes" id="UP001565368">
    <property type="component" value="Unassembled WGS sequence"/>
</dbReference>
<accession>A0ABR3QFZ3</accession>
<keyword evidence="3 7" id="KW-0812">Transmembrane</keyword>
<comment type="subcellular location">
    <subcellularLocation>
        <location evidence="1 7">Endoplasmic reticulum membrane</location>
        <topology evidence="1 7">Multi-pass membrane protein</topology>
    </subcellularLocation>
</comment>
<evidence type="ECO:0000256" key="2">
    <source>
        <dbReference type="ARBA" id="ARBA00008917"/>
    </source>
</evidence>
<dbReference type="PANTHER" id="PTHR11009">
    <property type="entry name" value="DER1-LIKE PROTEIN, DERLIN"/>
    <property type="match status" value="1"/>
</dbReference>
<protein>
    <recommendedName>
        <fullName evidence="7">Derlin</fullName>
    </recommendedName>
</protein>
<dbReference type="GeneID" id="95982064"/>
<comment type="similarity">
    <text evidence="2 7">Belongs to the derlin family.</text>
</comment>
<keyword evidence="9" id="KW-1185">Reference proteome</keyword>
<dbReference type="SUPFAM" id="SSF144091">
    <property type="entry name" value="Rhomboid-like"/>
    <property type="match status" value="1"/>
</dbReference>
<evidence type="ECO:0000256" key="7">
    <source>
        <dbReference type="RuleBase" id="RU363059"/>
    </source>
</evidence>
<dbReference type="InterPro" id="IPR035952">
    <property type="entry name" value="Rhomboid-like_sf"/>
</dbReference>
<dbReference type="InterPro" id="IPR007599">
    <property type="entry name" value="DER1"/>
</dbReference>
<feature type="transmembrane region" description="Helical" evidence="7">
    <location>
        <begin position="12"/>
        <end position="41"/>
    </location>
</feature>
<feature type="transmembrane region" description="Helical" evidence="7">
    <location>
        <begin position="167"/>
        <end position="190"/>
    </location>
</feature>
<evidence type="ECO:0000256" key="1">
    <source>
        <dbReference type="ARBA" id="ARBA00004477"/>
    </source>
</evidence>
<evidence type="ECO:0000313" key="9">
    <source>
        <dbReference type="Proteomes" id="UP001565368"/>
    </source>
</evidence>
<evidence type="ECO:0000256" key="4">
    <source>
        <dbReference type="ARBA" id="ARBA00022824"/>
    </source>
</evidence>
<evidence type="ECO:0000256" key="5">
    <source>
        <dbReference type="ARBA" id="ARBA00022989"/>
    </source>
</evidence>
<dbReference type="RefSeq" id="XP_069213210.1">
    <property type="nucleotide sequence ID" value="XM_069349666.1"/>
</dbReference>